<dbReference type="Proteomes" id="UP000625711">
    <property type="component" value="Unassembled WGS sequence"/>
</dbReference>
<dbReference type="GO" id="GO:0005819">
    <property type="term" value="C:spindle"/>
    <property type="evidence" value="ECO:0007669"/>
    <property type="project" value="UniProtKB-SubCell"/>
</dbReference>
<dbReference type="GO" id="GO:0005871">
    <property type="term" value="C:kinesin complex"/>
    <property type="evidence" value="ECO:0007669"/>
    <property type="project" value="TreeGrafter"/>
</dbReference>
<feature type="region of interest" description="Disordered" evidence="9">
    <location>
        <begin position="272"/>
        <end position="294"/>
    </location>
</feature>
<accession>A0A834LZQ4</accession>
<evidence type="ECO:0000313" key="12">
    <source>
        <dbReference type="Proteomes" id="UP000625711"/>
    </source>
</evidence>
<comment type="similarity">
    <text evidence="3">Belongs to the nudE family.</text>
</comment>
<dbReference type="Pfam" id="PF04880">
    <property type="entry name" value="NUDE_C"/>
    <property type="match status" value="1"/>
</dbReference>
<organism evidence="11 12">
    <name type="scientific">Rhynchophorus ferrugineus</name>
    <name type="common">Red palm weevil</name>
    <name type="synonym">Curculio ferrugineus</name>
    <dbReference type="NCBI Taxonomy" id="354439"/>
    <lineage>
        <taxon>Eukaryota</taxon>
        <taxon>Metazoa</taxon>
        <taxon>Ecdysozoa</taxon>
        <taxon>Arthropoda</taxon>
        <taxon>Hexapoda</taxon>
        <taxon>Insecta</taxon>
        <taxon>Pterygota</taxon>
        <taxon>Neoptera</taxon>
        <taxon>Endopterygota</taxon>
        <taxon>Coleoptera</taxon>
        <taxon>Polyphaga</taxon>
        <taxon>Cucujiformia</taxon>
        <taxon>Curculionidae</taxon>
        <taxon>Dryophthorinae</taxon>
        <taxon>Rhynchophorus</taxon>
    </lineage>
</organism>
<dbReference type="InterPro" id="IPR006964">
    <property type="entry name" value="NUDE_dom"/>
</dbReference>
<dbReference type="GO" id="GO:0016477">
    <property type="term" value="P:cell migration"/>
    <property type="evidence" value="ECO:0007669"/>
    <property type="project" value="TreeGrafter"/>
</dbReference>
<comment type="caution">
    <text evidence="11">The sequence shown here is derived from an EMBL/GenBank/DDBJ whole genome shotgun (WGS) entry which is preliminary data.</text>
</comment>
<dbReference type="GO" id="GO:0007020">
    <property type="term" value="P:microtubule nucleation"/>
    <property type="evidence" value="ECO:0007669"/>
    <property type="project" value="TreeGrafter"/>
</dbReference>
<name>A0A834LZQ4_RHYFE</name>
<evidence type="ECO:0000256" key="9">
    <source>
        <dbReference type="SAM" id="MobiDB-lite"/>
    </source>
</evidence>
<dbReference type="GO" id="GO:0005874">
    <property type="term" value="C:microtubule"/>
    <property type="evidence" value="ECO:0007669"/>
    <property type="project" value="UniProtKB-KW"/>
</dbReference>
<evidence type="ECO:0000256" key="4">
    <source>
        <dbReference type="ARBA" id="ARBA00022490"/>
    </source>
</evidence>
<evidence type="ECO:0000259" key="10">
    <source>
        <dbReference type="Pfam" id="PF04880"/>
    </source>
</evidence>
<keyword evidence="12" id="KW-1185">Reference proteome</keyword>
<dbReference type="GO" id="GO:0005813">
    <property type="term" value="C:centrosome"/>
    <property type="evidence" value="ECO:0007669"/>
    <property type="project" value="UniProtKB-SubCell"/>
</dbReference>
<dbReference type="GO" id="GO:0000776">
    <property type="term" value="C:kinetochore"/>
    <property type="evidence" value="ECO:0007669"/>
    <property type="project" value="TreeGrafter"/>
</dbReference>
<dbReference type="GO" id="GO:0007059">
    <property type="term" value="P:chromosome segregation"/>
    <property type="evidence" value="ECO:0007669"/>
    <property type="project" value="TreeGrafter"/>
</dbReference>
<dbReference type="InterPro" id="IPR033494">
    <property type="entry name" value="NUDE"/>
</dbReference>
<keyword evidence="7" id="KW-0206">Cytoskeleton</keyword>
<evidence type="ECO:0000256" key="6">
    <source>
        <dbReference type="ARBA" id="ARBA00023054"/>
    </source>
</evidence>
<feature type="coiled-coil region" evidence="8">
    <location>
        <begin position="31"/>
        <end position="184"/>
    </location>
</feature>
<keyword evidence="5" id="KW-0493">Microtubule</keyword>
<dbReference type="GO" id="GO:0000132">
    <property type="term" value="P:establishment of mitotic spindle orientation"/>
    <property type="evidence" value="ECO:0007669"/>
    <property type="project" value="TreeGrafter"/>
</dbReference>
<evidence type="ECO:0000256" key="2">
    <source>
        <dbReference type="ARBA" id="ARBA00004300"/>
    </source>
</evidence>
<dbReference type="GO" id="GO:0007100">
    <property type="term" value="P:mitotic centrosome separation"/>
    <property type="evidence" value="ECO:0007669"/>
    <property type="project" value="TreeGrafter"/>
</dbReference>
<keyword evidence="4" id="KW-0963">Cytoplasm</keyword>
<evidence type="ECO:0000256" key="5">
    <source>
        <dbReference type="ARBA" id="ARBA00022701"/>
    </source>
</evidence>
<dbReference type="AlphaFoldDB" id="A0A834LZQ4"/>
<dbReference type="Gene3D" id="6.10.250.1080">
    <property type="match status" value="1"/>
</dbReference>
<evidence type="ECO:0000256" key="3">
    <source>
        <dbReference type="ARBA" id="ARBA00007429"/>
    </source>
</evidence>
<feature type="compositionally biased region" description="Polar residues" evidence="9">
    <location>
        <begin position="280"/>
        <end position="294"/>
    </location>
</feature>
<dbReference type="GO" id="GO:0051642">
    <property type="term" value="P:centrosome localization"/>
    <property type="evidence" value="ECO:0007669"/>
    <property type="project" value="TreeGrafter"/>
</dbReference>
<reference evidence="11" key="1">
    <citation type="submission" date="2020-08" db="EMBL/GenBank/DDBJ databases">
        <title>Genome sequencing and assembly of the red palm weevil Rhynchophorus ferrugineus.</title>
        <authorList>
            <person name="Dias G.B."/>
            <person name="Bergman C.M."/>
            <person name="Manee M."/>
        </authorList>
    </citation>
    <scope>NUCLEOTIDE SEQUENCE</scope>
    <source>
        <strain evidence="11">AA-2017</strain>
        <tissue evidence="11">Whole larva</tissue>
    </source>
</reference>
<dbReference type="OrthoDB" id="5877028at2759"/>
<protein>
    <recommendedName>
        <fullName evidence="10">NUDE domain-containing protein</fullName>
    </recommendedName>
</protein>
<evidence type="ECO:0000256" key="7">
    <source>
        <dbReference type="ARBA" id="ARBA00023212"/>
    </source>
</evidence>
<keyword evidence="6 8" id="KW-0175">Coiled coil</keyword>
<dbReference type="PANTHER" id="PTHR10921:SF1">
    <property type="entry name" value="NUCLEAR DISTRIBUTION PROTEIN NUDE HOMOLOG"/>
    <property type="match status" value="1"/>
</dbReference>
<feature type="domain" description="NUDE" evidence="10">
    <location>
        <begin position="135"/>
        <end position="208"/>
    </location>
</feature>
<gene>
    <name evidence="11" type="ORF">GWI33_021337</name>
</gene>
<dbReference type="EMBL" id="JAACXV010014635">
    <property type="protein sequence ID" value="KAF7265228.1"/>
    <property type="molecule type" value="Genomic_DNA"/>
</dbReference>
<evidence type="ECO:0000256" key="1">
    <source>
        <dbReference type="ARBA" id="ARBA00004186"/>
    </source>
</evidence>
<proteinExistence type="inferred from homology"/>
<dbReference type="PANTHER" id="PTHR10921">
    <property type="entry name" value="NUCLEAR DISTRIBUTION PROTEIN NUDE HOMOLOG 1"/>
    <property type="match status" value="1"/>
</dbReference>
<sequence length="294" mass="34056">MSTIIEAPTFSSKDEEIEFWKNLAHEYLQAVDRAQKDADEFMMESKQLENEYETTIDQNERKIKDLSIANNRTQNEIDALRVKLDICYKETSNQQTEIDSLKSEKKQLLAKIRDLEQLNDDLERSRRIVEESISGFEQALNSALEKNAILESEVDEKENLKEKLQRLADETRDLKQELLVKEKERVPDNERYMNGFIDNRLKESETQTSPAKREYQPPLSPASRVMAINIVSDLIRKVGLTRFLCSNCGQVKLFGMVEGLERRLDYRDLQTSDLRRSRHSSINGSATSMNGISK</sequence>
<evidence type="ECO:0000313" key="11">
    <source>
        <dbReference type="EMBL" id="KAF7265228.1"/>
    </source>
</evidence>
<comment type="subcellular location">
    <subcellularLocation>
        <location evidence="2">Cytoplasm</location>
        <location evidence="2">Cytoskeleton</location>
        <location evidence="2">Microtubule organizing center</location>
        <location evidence="2">Centrosome</location>
    </subcellularLocation>
    <subcellularLocation>
        <location evidence="1">Cytoplasm</location>
        <location evidence="1">Cytoskeleton</location>
        <location evidence="1">Spindle</location>
    </subcellularLocation>
</comment>
<dbReference type="GO" id="GO:0047496">
    <property type="term" value="P:vesicle transport along microtubule"/>
    <property type="evidence" value="ECO:0007669"/>
    <property type="project" value="TreeGrafter"/>
</dbReference>
<evidence type="ECO:0000256" key="8">
    <source>
        <dbReference type="SAM" id="Coils"/>
    </source>
</evidence>
<dbReference type="GO" id="GO:0008017">
    <property type="term" value="F:microtubule binding"/>
    <property type="evidence" value="ECO:0007669"/>
    <property type="project" value="InterPro"/>
</dbReference>